<reference evidence="3" key="1">
    <citation type="submission" date="2017-01" db="EMBL/GenBank/DDBJ databases">
        <authorList>
            <person name="Wang Y."/>
            <person name="White M."/>
            <person name="Kvist S."/>
            <person name="Moncalvo J.-M."/>
        </authorList>
    </citation>
    <scope>NUCLEOTIDE SEQUENCE [LARGE SCALE GENOMIC DNA]</scope>
    <source>
        <strain evidence="3">ID-206-W2</strain>
    </source>
</reference>
<sequence length="106" mass="11898">MFYLKSRWGSVYLSANTTAEASGNNLSKDRNQLDQSLGFTTSPLLKFQASRLEPTQRSKEGSQSGPFLSDLYSGHLPPFKLVLNEAICMYMISVAIFVYYFEIPVS</sequence>
<accession>A0A1R1Y3Z2</accession>
<keyword evidence="1" id="KW-1133">Transmembrane helix</keyword>
<gene>
    <name evidence="2" type="ORF">AYI69_g5733</name>
</gene>
<keyword evidence="3" id="KW-1185">Reference proteome</keyword>
<dbReference type="Proteomes" id="UP000187429">
    <property type="component" value="Unassembled WGS sequence"/>
</dbReference>
<evidence type="ECO:0000313" key="3">
    <source>
        <dbReference type="Proteomes" id="UP000187429"/>
    </source>
</evidence>
<organism evidence="2 3">
    <name type="scientific">Smittium culicis</name>
    <dbReference type="NCBI Taxonomy" id="133412"/>
    <lineage>
        <taxon>Eukaryota</taxon>
        <taxon>Fungi</taxon>
        <taxon>Fungi incertae sedis</taxon>
        <taxon>Zoopagomycota</taxon>
        <taxon>Kickxellomycotina</taxon>
        <taxon>Harpellomycetes</taxon>
        <taxon>Harpellales</taxon>
        <taxon>Legeriomycetaceae</taxon>
        <taxon>Smittium</taxon>
    </lineage>
</organism>
<feature type="transmembrane region" description="Helical" evidence="1">
    <location>
        <begin position="81"/>
        <end position="101"/>
    </location>
</feature>
<name>A0A1R1Y3Z2_9FUNG</name>
<keyword evidence="1" id="KW-0812">Transmembrane</keyword>
<dbReference type="EMBL" id="LSSM01002456">
    <property type="protein sequence ID" value="OMJ21633.1"/>
    <property type="molecule type" value="Genomic_DNA"/>
</dbReference>
<proteinExistence type="predicted"/>
<comment type="caution">
    <text evidence="2">The sequence shown here is derived from an EMBL/GenBank/DDBJ whole genome shotgun (WGS) entry which is preliminary data.</text>
</comment>
<protein>
    <submittedName>
        <fullName evidence="2">Uncharacterized protein</fullName>
    </submittedName>
</protein>
<evidence type="ECO:0000313" key="2">
    <source>
        <dbReference type="EMBL" id="OMJ21633.1"/>
    </source>
</evidence>
<keyword evidence="1" id="KW-0472">Membrane</keyword>
<dbReference type="AlphaFoldDB" id="A0A1R1Y3Z2"/>
<evidence type="ECO:0000256" key="1">
    <source>
        <dbReference type="SAM" id="Phobius"/>
    </source>
</evidence>